<dbReference type="NCBIfam" id="NF043058">
    <property type="entry name" value="T4SS_LegC2C7"/>
    <property type="match status" value="1"/>
</dbReference>
<name>A0A0A2SVM1_9GAMM</name>
<dbReference type="Gene3D" id="1.20.1170.10">
    <property type="match status" value="1"/>
</dbReference>
<accession>A0A0A2SVM1</accession>
<feature type="region of interest" description="Disordered" evidence="2">
    <location>
        <begin position="20"/>
        <end position="39"/>
    </location>
</feature>
<reference evidence="3 4" key="1">
    <citation type="submission" date="2014-05" db="EMBL/GenBank/DDBJ databases">
        <authorList>
            <person name="Rizzardi K."/>
            <person name="Winiecka-Krusnell J."/>
            <person name="Ramliden M."/>
            <person name="Alm E."/>
            <person name="Andersson S."/>
            <person name="Byfors S."/>
        </authorList>
    </citation>
    <scope>NUCLEOTIDE SEQUENCE [LARGE SCALE GENOMIC DNA]</scope>
    <source>
        <strain evidence="3 4">LEGN</strain>
    </source>
</reference>
<organism evidence="3 4">
    <name type="scientific">Legionella norrlandica</name>
    <dbReference type="NCBI Taxonomy" id="1498499"/>
    <lineage>
        <taxon>Bacteria</taxon>
        <taxon>Pseudomonadati</taxon>
        <taxon>Pseudomonadota</taxon>
        <taxon>Gammaproteobacteria</taxon>
        <taxon>Legionellales</taxon>
        <taxon>Legionellaceae</taxon>
        <taxon>Legionella</taxon>
    </lineage>
</organism>
<comment type="caution">
    <text evidence="3">The sequence shown here is derived from an EMBL/GenBank/DDBJ whole genome shotgun (WGS) entry which is preliminary data.</text>
</comment>
<sequence>MATNETELKVLIKADNSVTTTNGTESTLKSSKDSTDAPEIETDSLKKIIHTQKQLSDVKESLGSIVDSMAENPSLFTRAATAWGELPMWQKVTGGVVLTAPTLAVGLFAHIGVLLVIGGVTGITYTAGAIVLDDHHTCNVNIAKRLKEGLFGLADVLQITIDALDEIRKKFAEEIQKFKKENTRLTENIDRLDSQVESLTTQVELFMETEKLLRKFKNDLEETTRQLQESASKQTDLLERNQKELSQVVKEYERSQKQLATKVAELHEVRTSLGLEVEKAKIVANTLQGAVQTLSGTVIADQEKRASFQKQLDGFLNAKEISFDQVAERICQAEEELRMVQEELRRSNERYNELLKRHEAQVDRLDKMVDRAVEIGQVAESDKENIKLGNDNLGLYRYGLYCNEKKIPAVSIPDDTHTVREGMRVH</sequence>
<keyword evidence="1" id="KW-0175">Coiled coil</keyword>
<keyword evidence="4" id="KW-1185">Reference proteome</keyword>
<dbReference type="RefSeq" id="WP_035888907.1">
    <property type="nucleotide sequence ID" value="NZ_JNCF01000017.1"/>
</dbReference>
<dbReference type="EMBL" id="JNCF01000017">
    <property type="protein sequence ID" value="KGP63454.1"/>
    <property type="molecule type" value="Genomic_DNA"/>
</dbReference>
<dbReference type="OrthoDB" id="5653033at2"/>
<dbReference type="Proteomes" id="UP000054422">
    <property type="component" value="Unassembled WGS sequence"/>
</dbReference>
<feature type="compositionally biased region" description="Polar residues" evidence="2">
    <location>
        <begin position="20"/>
        <end position="29"/>
    </location>
</feature>
<protein>
    <submittedName>
        <fullName evidence="3">Membrane protein</fullName>
    </submittedName>
</protein>
<feature type="coiled-coil region" evidence="1">
    <location>
        <begin position="337"/>
        <end position="375"/>
    </location>
</feature>
<evidence type="ECO:0000256" key="2">
    <source>
        <dbReference type="SAM" id="MobiDB-lite"/>
    </source>
</evidence>
<proteinExistence type="predicted"/>
<evidence type="ECO:0000313" key="3">
    <source>
        <dbReference type="EMBL" id="KGP63454.1"/>
    </source>
</evidence>
<feature type="coiled-coil region" evidence="1">
    <location>
        <begin position="161"/>
        <end position="258"/>
    </location>
</feature>
<dbReference type="AlphaFoldDB" id="A0A0A2SVM1"/>
<dbReference type="InterPro" id="IPR049966">
    <property type="entry name" value="T4SS_LegC2C7"/>
</dbReference>
<gene>
    <name evidence="3" type="ORF">EP47_09605</name>
</gene>
<evidence type="ECO:0000256" key="1">
    <source>
        <dbReference type="SAM" id="Coils"/>
    </source>
</evidence>
<evidence type="ECO:0000313" key="4">
    <source>
        <dbReference type="Proteomes" id="UP000054422"/>
    </source>
</evidence>